<feature type="compositionally biased region" description="Basic and acidic residues" evidence="7">
    <location>
        <begin position="14"/>
        <end position="29"/>
    </location>
</feature>
<dbReference type="InterPro" id="IPR016812">
    <property type="entry name" value="PPase_methylesterase_euk"/>
</dbReference>
<evidence type="ECO:0000256" key="5">
    <source>
        <dbReference type="PIRNR" id="PIRNR022950"/>
    </source>
</evidence>
<dbReference type="Pfam" id="PF12697">
    <property type="entry name" value="Abhydrolase_6"/>
    <property type="match status" value="1"/>
</dbReference>
<feature type="domain" description="AB hydrolase-1" evidence="8">
    <location>
        <begin position="113"/>
        <end position="391"/>
    </location>
</feature>
<sequence length="407" mass="43887">MPPPPPRASRRHRDGFGVDDARGGRRASDENPTPIGAESTLMPPPPPPPRSHCDPVGWRECFDECHDVRVRGTNDVFRVYVSRPTTRDEGDSSDSTLPNDDDDDDDATVPVLFCLHGCPYTALSFARFAQEMKRRTSKRARCVVVAMDLRGHGATKTEDERCENDADADGAPGAAGVDFSAERLVADVVAVTTQLYGGTGRKVVLLGHSMGGAIATRAAAAMMTKAREDDAAREDAANPRARVVRVAGLVVVDVVEGTAVESFNRAEVAMAARPRRFACARTAIEWAVRAGGVTKNVHSAAASFPSQVPSDEASGSHLRWRTDVAKTRPHWDGWYAGLSKLFVEVKTPKLLLLAGTDRLDVDLTVAQMQGKFQMVVFPNASHATHEDEPGATSVGVAGFIERYVCRG</sequence>
<comment type="similarity">
    <text evidence="1 5">Belongs to the AB hydrolase superfamily.</text>
</comment>
<gene>
    <name evidence="9" type="ORF">MICPUCDRAFT_21810</name>
</gene>
<feature type="active site" evidence="6">
    <location>
        <position position="253"/>
    </location>
</feature>
<evidence type="ECO:0000313" key="9">
    <source>
        <dbReference type="EMBL" id="EEH53089.1"/>
    </source>
</evidence>
<dbReference type="eggNOG" id="KOG2564">
    <property type="taxonomic scope" value="Eukaryota"/>
</dbReference>
<comment type="function">
    <text evidence="5">Demethylates proteins that have been reversibly carboxymethylated.</text>
</comment>
<dbReference type="STRING" id="564608.C1N5D2"/>
<evidence type="ECO:0000256" key="6">
    <source>
        <dbReference type="PIRSR" id="PIRSR022950-1"/>
    </source>
</evidence>
<dbReference type="OMA" id="VMVCHHG"/>
<dbReference type="InterPro" id="IPR000073">
    <property type="entry name" value="AB_hydrolase_1"/>
</dbReference>
<keyword evidence="10" id="KW-1185">Reference proteome</keyword>
<dbReference type="InterPro" id="IPR029058">
    <property type="entry name" value="AB_hydrolase_fold"/>
</dbReference>
<dbReference type="KEGG" id="mpp:MICPUCDRAFT_21810"/>
<evidence type="ECO:0000259" key="8">
    <source>
        <dbReference type="Pfam" id="PF12697"/>
    </source>
</evidence>
<dbReference type="EMBL" id="GG663747">
    <property type="protein sequence ID" value="EEH53089.1"/>
    <property type="molecule type" value="Genomic_DNA"/>
</dbReference>
<organism evidence="10">
    <name type="scientific">Micromonas pusilla (strain CCMP1545)</name>
    <name type="common">Picoplanktonic green alga</name>
    <dbReference type="NCBI Taxonomy" id="564608"/>
    <lineage>
        <taxon>Eukaryota</taxon>
        <taxon>Viridiplantae</taxon>
        <taxon>Chlorophyta</taxon>
        <taxon>Mamiellophyceae</taxon>
        <taxon>Mamiellales</taxon>
        <taxon>Mamiellaceae</taxon>
        <taxon>Micromonas</taxon>
    </lineage>
</organism>
<dbReference type="SUPFAM" id="SSF53474">
    <property type="entry name" value="alpha/beta-Hydrolases"/>
    <property type="match status" value="1"/>
</dbReference>
<feature type="region of interest" description="Disordered" evidence="7">
    <location>
        <begin position="84"/>
        <end position="104"/>
    </location>
</feature>
<evidence type="ECO:0000256" key="1">
    <source>
        <dbReference type="ARBA" id="ARBA00008645"/>
    </source>
</evidence>
<reference evidence="9 10" key="1">
    <citation type="journal article" date="2009" name="Science">
        <title>Green evolution and dynamic adaptations revealed by genomes of the marine picoeukaryotes Micromonas.</title>
        <authorList>
            <person name="Worden A.Z."/>
            <person name="Lee J.H."/>
            <person name="Mock T."/>
            <person name="Rouze P."/>
            <person name="Simmons M.P."/>
            <person name="Aerts A.L."/>
            <person name="Allen A.E."/>
            <person name="Cuvelier M.L."/>
            <person name="Derelle E."/>
            <person name="Everett M.V."/>
            <person name="Foulon E."/>
            <person name="Grimwood J."/>
            <person name="Gundlach H."/>
            <person name="Henrissat B."/>
            <person name="Napoli C."/>
            <person name="McDonald S.M."/>
            <person name="Parker M.S."/>
            <person name="Rombauts S."/>
            <person name="Salamov A."/>
            <person name="Von Dassow P."/>
            <person name="Badger J.H."/>
            <person name="Coutinho P.M."/>
            <person name="Demir E."/>
            <person name="Dubchak I."/>
            <person name="Gentemann C."/>
            <person name="Eikrem W."/>
            <person name="Gready J.E."/>
            <person name="John U."/>
            <person name="Lanier W."/>
            <person name="Lindquist E.A."/>
            <person name="Lucas S."/>
            <person name="Mayer K.F."/>
            <person name="Moreau H."/>
            <person name="Not F."/>
            <person name="Otillar R."/>
            <person name="Panaud O."/>
            <person name="Pangilinan J."/>
            <person name="Paulsen I."/>
            <person name="Piegu B."/>
            <person name="Poliakov A."/>
            <person name="Robbens S."/>
            <person name="Schmutz J."/>
            <person name="Toulza E."/>
            <person name="Wyss T."/>
            <person name="Zelensky A."/>
            <person name="Zhou K."/>
            <person name="Armbrust E.V."/>
            <person name="Bhattacharya D."/>
            <person name="Goodenough U.W."/>
            <person name="Van de Peer Y."/>
            <person name="Grigoriev I.V."/>
        </authorList>
    </citation>
    <scope>NUCLEOTIDE SEQUENCE [LARGE SCALE GENOMIC DNA]</scope>
    <source>
        <strain evidence="9 10">CCMP1545</strain>
    </source>
</reference>
<keyword evidence="2 5" id="KW-0719">Serine esterase</keyword>
<protein>
    <recommendedName>
        <fullName evidence="5">Protein phosphatase methylesterase 1</fullName>
        <shortName evidence="5">PME-1</shortName>
        <ecNumber evidence="5">3.1.1.-</ecNumber>
    </recommendedName>
</protein>
<evidence type="ECO:0000256" key="2">
    <source>
        <dbReference type="ARBA" id="ARBA00022487"/>
    </source>
</evidence>
<dbReference type="Proteomes" id="UP000001876">
    <property type="component" value="Unassembled WGS sequence"/>
</dbReference>
<dbReference type="PIRSF" id="PIRSF022950">
    <property type="entry name" value="PPase_methylesterase_euk"/>
    <property type="match status" value="1"/>
</dbReference>
<keyword evidence="3 5" id="KW-0378">Hydrolase</keyword>
<name>C1N5D2_MICPC</name>
<dbReference type="AlphaFoldDB" id="C1N5D2"/>
<feature type="active site" evidence="6">
    <location>
        <position position="209"/>
    </location>
</feature>
<comment type="catalytic activity">
    <reaction evidence="4">
        <text>[phosphatase 2A protein]-C-terminal L-leucine methyl ester + H2O = [phosphatase 2A protein]-C-terminal L-leucine + methanol + H(+)</text>
        <dbReference type="Rhea" id="RHEA:48548"/>
        <dbReference type="Rhea" id="RHEA-COMP:12134"/>
        <dbReference type="Rhea" id="RHEA-COMP:12135"/>
        <dbReference type="ChEBI" id="CHEBI:15377"/>
        <dbReference type="ChEBI" id="CHEBI:15378"/>
        <dbReference type="ChEBI" id="CHEBI:17790"/>
        <dbReference type="ChEBI" id="CHEBI:90516"/>
        <dbReference type="ChEBI" id="CHEBI:90517"/>
        <dbReference type="EC" id="3.1.1.89"/>
    </reaction>
</comment>
<feature type="active site" evidence="6">
    <location>
        <position position="382"/>
    </location>
</feature>
<proteinExistence type="inferred from homology"/>
<dbReference type="GO" id="GO:0051723">
    <property type="term" value="F:protein methylesterase activity"/>
    <property type="evidence" value="ECO:0007669"/>
    <property type="project" value="UniProtKB-EC"/>
</dbReference>
<dbReference type="EC" id="3.1.1.-" evidence="5"/>
<evidence type="ECO:0000256" key="3">
    <source>
        <dbReference type="ARBA" id="ARBA00022801"/>
    </source>
</evidence>
<dbReference type="ESTHER" id="micpc-c1n5d2">
    <property type="family name" value="PPase_methylesterase_euk"/>
</dbReference>
<dbReference type="PANTHER" id="PTHR14189">
    <property type="entry name" value="PROTEIN PHOSPHATASE METHYLESTERASE-1 RELATED"/>
    <property type="match status" value="1"/>
</dbReference>
<feature type="region of interest" description="Disordered" evidence="7">
    <location>
        <begin position="1"/>
        <end position="52"/>
    </location>
</feature>
<accession>C1N5D2</accession>
<dbReference type="GeneID" id="9688388"/>
<evidence type="ECO:0000313" key="10">
    <source>
        <dbReference type="Proteomes" id="UP000001876"/>
    </source>
</evidence>
<dbReference type="Gene3D" id="3.40.50.1820">
    <property type="entry name" value="alpha/beta hydrolase"/>
    <property type="match status" value="1"/>
</dbReference>
<dbReference type="RefSeq" id="XP_003063150.1">
    <property type="nucleotide sequence ID" value="XM_003063104.1"/>
</dbReference>
<evidence type="ECO:0000256" key="4">
    <source>
        <dbReference type="ARBA" id="ARBA00049203"/>
    </source>
</evidence>
<dbReference type="PANTHER" id="PTHR14189:SF0">
    <property type="entry name" value="PROTEIN PHOSPHATASE METHYLESTERASE 1"/>
    <property type="match status" value="1"/>
</dbReference>
<evidence type="ECO:0000256" key="7">
    <source>
        <dbReference type="SAM" id="MobiDB-lite"/>
    </source>
</evidence>
<dbReference type="OrthoDB" id="194865at2759"/>